<evidence type="ECO:0000313" key="4">
    <source>
        <dbReference type="Proteomes" id="UP001138661"/>
    </source>
</evidence>
<feature type="transmembrane region" description="Helical" evidence="1">
    <location>
        <begin position="96"/>
        <end position="115"/>
    </location>
</feature>
<feature type="transmembrane region" description="Helical" evidence="1">
    <location>
        <begin position="260"/>
        <end position="281"/>
    </location>
</feature>
<comment type="caution">
    <text evidence="3">The sequence shown here is derived from an EMBL/GenBank/DDBJ whole genome shotgun (WGS) entry which is preliminary data.</text>
</comment>
<dbReference type="Proteomes" id="UP001138661">
    <property type="component" value="Unassembled WGS sequence"/>
</dbReference>
<feature type="transmembrane region" description="Helical" evidence="1">
    <location>
        <begin position="122"/>
        <end position="141"/>
    </location>
</feature>
<accession>A0A9X1K1K2</accession>
<feature type="transmembrane region" description="Helical" evidence="1">
    <location>
        <begin position="7"/>
        <end position="25"/>
    </location>
</feature>
<feature type="transmembrane region" description="Helical" evidence="1">
    <location>
        <begin position="37"/>
        <end position="58"/>
    </location>
</feature>
<dbReference type="EMBL" id="JAHXDN010000004">
    <property type="protein sequence ID" value="MBW4709304.1"/>
    <property type="molecule type" value="Genomic_DNA"/>
</dbReference>
<dbReference type="GO" id="GO:0016020">
    <property type="term" value="C:membrane"/>
    <property type="evidence" value="ECO:0007669"/>
    <property type="project" value="InterPro"/>
</dbReference>
<reference evidence="3" key="1">
    <citation type="submission" date="2021-07" db="EMBL/GenBank/DDBJ databases">
        <title>Roseobacter insulae sp. nov., isolated from a tidal flat.</title>
        <authorList>
            <person name="Park S."/>
            <person name="Yoon J.-H."/>
        </authorList>
    </citation>
    <scope>NUCLEOTIDE SEQUENCE</scope>
    <source>
        <strain evidence="3">YSTF-M11</strain>
    </source>
</reference>
<keyword evidence="1" id="KW-1133">Transmembrane helix</keyword>
<organism evidence="3 4">
    <name type="scientific">Roseobacter insulae</name>
    <dbReference type="NCBI Taxonomy" id="2859783"/>
    <lineage>
        <taxon>Bacteria</taxon>
        <taxon>Pseudomonadati</taxon>
        <taxon>Pseudomonadota</taxon>
        <taxon>Alphaproteobacteria</taxon>
        <taxon>Rhodobacterales</taxon>
        <taxon>Roseobacteraceae</taxon>
        <taxon>Roseobacter</taxon>
    </lineage>
</organism>
<evidence type="ECO:0000313" key="3">
    <source>
        <dbReference type="EMBL" id="MBW4709304.1"/>
    </source>
</evidence>
<keyword evidence="1" id="KW-0812">Transmembrane</keyword>
<dbReference type="RefSeq" id="WP_219504669.1">
    <property type="nucleotide sequence ID" value="NZ_JAHXDN010000004.1"/>
</dbReference>
<feature type="domain" description="EamA" evidence="2">
    <location>
        <begin position="7"/>
        <end position="138"/>
    </location>
</feature>
<keyword evidence="4" id="KW-1185">Reference proteome</keyword>
<keyword evidence="1" id="KW-0472">Membrane</keyword>
<dbReference type="AlphaFoldDB" id="A0A9X1K1K2"/>
<feature type="transmembrane region" description="Helical" evidence="1">
    <location>
        <begin position="147"/>
        <end position="169"/>
    </location>
</feature>
<feature type="transmembrane region" description="Helical" evidence="1">
    <location>
        <begin position="181"/>
        <end position="201"/>
    </location>
</feature>
<dbReference type="PANTHER" id="PTHR22911">
    <property type="entry name" value="ACYL-MALONYL CONDENSING ENZYME-RELATED"/>
    <property type="match status" value="1"/>
</dbReference>
<name>A0A9X1K1K2_9RHOB</name>
<evidence type="ECO:0000256" key="1">
    <source>
        <dbReference type="SAM" id="Phobius"/>
    </source>
</evidence>
<proteinExistence type="predicted"/>
<evidence type="ECO:0000259" key="2">
    <source>
        <dbReference type="Pfam" id="PF00892"/>
    </source>
</evidence>
<gene>
    <name evidence="3" type="ORF">KX928_16045</name>
</gene>
<protein>
    <submittedName>
        <fullName evidence="3">DMT family transporter</fullName>
    </submittedName>
</protein>
<dbReference type="Pfam" id="PF00892">
    <property type="entry name" value="EamA"/>
    <property type="match status" value="2"/>
</dbReference>
<feature type="transmembrane region" description="Helical" evidence="1">
    <location>
        <begin position="235"/>
        <end position="254"/>
    </location>
</feature>
<sequence>MSDQVKGLVITVLGVLFVVPDSLFVRLIDANALTIAFWRLFLAGGLSALGLLMLQGTAPFRALLSTGRYGAIYMAGVGGSGLLFVVAVSLTSVANVVFIIASLPVFAAIFSRIFLSEPIRLRMILTICAVMVGLTIIAIGSRETENASLAGDLLALCVSAMFAGALTAARRVKHVSMVPGVALGYLGAAACVLPFAAPFSVDVSQVPLVLAHGGTILFSSVLLALGPRYITSAEIALLVLLESVLAPLLAWIVIHEHPGSYALVGGAFVVGALFVSNMVVLRGRTVRNQV</sequence>
<feature type="transmembrane region" description="Helical" evidence="1">
    <location>
        <begin position="207"/>
        <end position="226"/>
    </location>
</feature>
<feature type="domain" description="EamA" evidence="2">
    <location>
        <begin position="150"/>
        <end position="277"/>
    </location>
</feature>
<dbReference type="InterPro" id="IPR000620">
    <property type="entry name" value="EamA_dom"/>
</dbReference>
<feature type="transmembrane region" description="Helical" evidence="1">
    <location>
        <begin position="70"/>
        <end position="90"/>
    </location>
</feature>